<reference evidence="5 6" key="1">
    <citation type="submission" date="2020-02" db="EMBL/GenBank/DDBJ databases">
        <authorList>
            <person name="Zheng R.K."/>
            <person name="Sun C.M."/>
        </authorList>
    </citation>
    <scope>NUCLEOTIDE SEQUENCE [LARGE SCALE GENOMIC DNA]</scope>
    <source>
        <strain evidence="6">zrk13</strain>
    </source>
</reference>
<dbReference type="SUPFAM" id="SSF48179">
    <property type="entry name" value="6-phosphogluconate dehydrogenase C-terminal domain-like"/>
    <property type="match status" value="1"/>
</dbReference>
<dbReference type="RefSeq" id="WP_258878553.1">
    <property type="nucleotide sequence ID" value="NZ_CP048914.1"/>
</dbReference>
<evidence type="ECO:0000313" key="6">
    <source>
        <dbReference type="Proteomes" id="UP000514720"/>
    </source>
</evidence>
<feature type="domain" description="Prephenate/arogenate dehydrogenase" evidence="4">
    <location>
        <begin position="1"/>
        <end position="277"/>
    </location>
</feature>
<evidence type="ECO:0000256" key="2">
    <source>
        <dbReference type="ARBA" id="ARBA00023002"/>
    </source>
</evidence>
<dbReference type="SUPFAM" id="SSF51735">
    <property type="entry name" value="NAD(P)-binding Rossmann-fold domains"/>
    <property type="match status" value="1"/>
</dbReference>
<protein>
    <submittedName>
        <fullName evidence="5">Prephenate dehydrogenase</fullName>
    </submittedName>
</protein>
<dbReference type="GO" id="GO:0070403">
    <property type="term" value="F:NAD+ binding"/>
    <property type="evidence" value="ECO:0007669"/>
    <property type="project" value="InterPro"/>
</dbReference>
<dbReference type="InterPro" id="IPR050812">
    <property type="entry name" value="Preph/Arog_dehydrog"/>
</dbReference>
<proteinExistence type="inferred from homology"/>
<evidence type="ECO:0000256" key="3">
    <source>
        <dbReference type="SAM" id="Coils"/>
    </source>
</evidence>
<dbReference type="Proteomes" id="UP000514720">
    <property type="component" value="Chromosome"/>
</dbReference>
<gene>
    <name evidence="5" type="ORF">G4Z02_03895</name>
</gene>
<dbReference type="Gene3D" id="3.40.50.720">
    <property type="entry name" value="NAD(P)-binding Rossmann-like Domain"/>
    <property type="match status" value="1"/>
</dbReference>
<dbReference type="Pfam" id="PF02153">
    <property type="entry name" value="PDH_N"/>
    <property type="match status" value="1"/>
</dbReference>
<organism evidence="5 6">
    <name type="scientific">Candidatus Xianfuyuplasma coldseepsis</name>
    <dbReference type="NCBI Taxonomy" id="2782163"/>
    <lineage>
        <taxon>Bacteria</taxon>
        <taxon>Bacillati</taxon>
        <taxon>Mycoplasmatota</taxon>
        <taxon>Mollicutes</taxon>
        <taxon>Candidatus Izemoplasmatales</taxon>
        <taxon>Candidatus Izemoplasmataceae</taxon>
        <taxon>Candidatus Xianfuyuplasma</taxon>
    </lineage>
</organism>
<dbReference type="AlphaFoldDB" id="A0A7L7KQ58"/>
<dbReference type="InterPro" id="IPR008927">
    <property type="entry name" value="6-PGluconate_DH-like_C_sf"/>
</dbReference>
<name>A0A7L7KQ58_9MOLU</name>
<dbReference type="InterPro" id="IPR046825">
    <property type="entry name" value="PDH_C"/>
</dbReference>
<dbReference type="PANTHER" id="PTHR21363">
    <property type="entry name" value="PREPHENATE DEHYDROGENASE"/>
    <property type="match status" value="1"/>
</dbReference>
<evidence type="ECO:0000256" key="1">
    <source>
        <dbReference type="ARBA" id="ARBA00007964"/>
    </source>
</evidence>
<keyword evidence="2" id="KW-0560">Oxidoreductase</keyword>
<comment type="similarity">
    <text evidence="1">Belongs to the prephenate/arogenate dehydrogenase family.</text>
</comment>
<dbReference type="PROSITE" id="PS51176">
    <property type="entry name" value="PDH_ADH"/>
    <property type="match status" value="1"/>
</dbReference>
<evidence type="ECO:0000259" key="4">
    <source>
        <dbReference type="PROSITE" id="PS51176"/>
    </source>
</evidence>
<dbReference type="PANTHER" id="PTHR21363:SF0">
    <property type="entry name" value="PREPHENATE DEHYDROGENASE [NADP(+)]"/>
    <property type="match status" value="1"/>
</dbReference>
<feature type="coiled-coil region" evidence="3">
    <location>
        <begin position="233"/>
        <end position="260"/>
    </location>
</feature>
<dbReference type="GO" id="GO:0004665">
    <property type="term" value="F:prephenate dehydrogenase (NADP+) activity"/>
    <property type="evidence" value="ECO:0007669"/>
    <property type="project" value="InterPro"/>
</dbReference>
<dbReference type="EMBL" id="CP048914">
    <property type="protein sequence ID" value="QMS84930.1"/>
    <property type="molecule type" value="Genomic_DNA"/>
</dbReference>
<accession>A0A7L7KQ58</accession>
<keyword evidence="6" id="KW-1185">Reference proteome</keyword>
<dbReference type="KEGG" id="xcl:G4Z02_03895"/>
<evidence type="ECO:0000313" key="5">
    <source>
        <dbReference type="EMBL" id="QMS84930.1"/>
    </source>
</evidence>
<dbReference type="InterPro" id="IPR003099">
    <property type="entry name" value="Prephen_DH"/>
</dbReference>
<dbReference type="Pfam" id="PF20463">
    <property type="entry name" value="PDH_C"/>
    <property type="match status" value="1"/>
</dbReference>
<dbReference type="InterPro" id="IPR036291">
    <property type="entry name" value="NAD(P)-bd_dom_sf"/>
</dbReference>
<dbReference type="GO" id="GO:0008977">
    <property type="term" value="F:prephenate dehydrogenase (NAD+) activity"/>
    <property type="evidence" value="ECO:0007669"/>
    <property type="project" value="InterPro"/>
</dbReference>
<dbReference type="Gene3D" id="1.10.3660.10">
    <property type="entry name" value="6-phosphogluconate dehydrogenase C-terminal like domain"/>
    <property type="match status" value="1"/>
</dbReference>
<keyword evidence="3" id="KW-0175">Coiled coil</keyword>
<dbReference type="GO" id="GO:0006571">
    <property type="term" value="P:tyrosine biosynthetic process"/>
    <property type="evidence" value="ECO:0007669"/>
    <property type="project" value="InterPro"/>
</dbReference>
<dbReference type="InterPro" id="IPR046826">
    <property type="entry name" value="PDH_N"/>
</dbReference>
<sequence length="277" mass="31268">MKIGIVGLGLIGGTYAKALKRYPYTIVGMDIDESVIHYALQNNIIDIGTTNPSDVLGDLDVVFLCLYPKAAVSFIQKHITSFKRDAIISDVVGVKRFLIDRLDVYQNDDVEFVFAHPIAGREKVGIKYSDEAIFHDANFVITPTKHNTLEALNLIETLAKQMGFKNVSRIADYEHDDIIAYTSQLTHAIAISLVNSDTDKYDTGLFIGDSYKDLTRIAMINESLWSELFLNNKDFLLRRIDAFEKQLDLLKDALANKDQAKLEELMRQSTKKRGDIK</sequence>